<dbReference type="RefSeq" id="WP_284281236.1">
    <property type="nucleotide sequence ID" value="NZ_BSOJ01000015.1"/>
</dbReference>
<name>A0ABQ5YR63_9BURK</name>
<evidence type="ECO:0008006" key="3">
    <source>
        <dbReference type="Google" id="ProtNLM"/>
    </source>
</evidence>
<organism evidence="1 2">
    <name type="scientific">Limnobacter litoralis</name>
    <dbReference type="NCBI Taxonomy" id="481366"/>
    <lineage>
        <taxon>Bacteria</taxon>
        <taxon>Pseudomonadati</taxon>
        <taxon>Pseudomonadota</taxon>
        <taxon>Betaproteobacteria</taxon>
        <taxon>Burkholderiales</taxon>
        <taxon>Burkholderiaceae</taxon>
        <taxon>Limnobacter</taxon>
    </lineage>
</organism>
<comment type="caution">
    <text evidence="1">The sequence shown here is derived from an EMBL/GenBank/DDBJ whole genome shotgun (WGS) entry which is preliminary data.</text>
</comment>
<dbReference type="Gene3D" id="6.10.280.50">
    <property type="match status" value="1"/>
</dbReference>
<sequence length="69" mass="8132">MVTTLDADAIRRRIVELQVEHRDLDQIIDLLMAQPTFDQLQIRRLKKRKLQIKDSITLLQIQLEPDIPA</sequence>
<evidence type="ECO:0000313" key="1">
    <source>
        <dbReference type="EMBL" id="GLR26609.1"/>
    </source>
</evidence>
<proteinExistence type="predicted"/>
<dbReference type="Proteomes" id="UP001156664">
    <property type="component" value="Unassembled WGS sequence"/>
</dbReference>
<reference evidence="2" key="1">
    <citation type="journal article" date="2019" name="Int. J. Syst. Evol. Microbiol.">
        <title>The Global Catalogue of Microorganisms (GCM) 10K type strain sequencing project: providing services to taxonomists for standard genome sequencing and annotation.</title>
        <authorList>
            <consortium name="The Broad Institute Genomics Platform"/>
            <consortium name="The Broad Institute Genome Sequencing Center for Infectious Disease"/>
            <person name="Wu L."/>
            <person name="Ma J."/>
        </authorList>
    </citation>
    <scope>NUCLEOTIDE SEQUENCE [LARGE SCALE GENOMIC DNA]</scope>
    <source>
        <strain evidence="2">NBRC 105857</strain>
    </source>
</reference>
<accession>A0ABQ5YR63</accession>
<evidence type="ECO:0000313" key="2">
    <source>
        <dbReference type="Proteomes" id="UP001156664"/>
    </source>
</evidence>
<protein>
    <recommendedName>
        <fullName evidence="3">DUF465 domain-containing protein</fullName>
    </recommendedName>
</protein>
<dbReference type="InterPro" id="IPR038444">
    <property type="entry name" value="DUF465_sf"/>
</dbReference>
<dbReference type="Pfam" id="PF04325">
    <property type="entry name" value="DUF465"/>
    <property type="match status" value="1"/>
</dbReference>
<dbReference type="InterPro" id="IPR007420">
    <property type="entry name" value="DUF465"/>
</dbReference>
<dbReference type="EMBL" id="BSOJ01000015">
    <property type="protein sequence ID" value="GLR26609.1"/>
    <property type="molecule type" value="Genomic_DNA"/>
</dbReference>
<gene>
    <name evidence="1" type="ORF">GCM10007875_16990</name>
</gene>
<keyword evidence="2" id="KW-1185">Reference proteome</keyword>